<keyword evidence="4" id="KW-1185">Reference proteome</keyword>
<proteinExistence type="predicted"/>
<dbReference type="AlphaFoldDB" id="A0A8A7KI27"/>
<gene>
    <name evidence="3" type="ORF">GM661_05815</name>
</gene>
<dbReference type="Pfam" id="PF08780">
    <property type="entry name" value="NTase_sub_bind"/>
    <property type="match status" value="1"/>
</dbReference>
<dbReference type="KEGG" id="ifn:GM661_05815"/>
<sequence length="242" mass="28978">MTEKYGLSERQFYILINIFKKYSDIIEEVIIFGSRSRGDYKKVSDIDMAIKFRKSNEILYKIKEDIENQPVIYTFDIIDYHRINNEKLKKYIDIEGKTIFLSNEKGEIMVTLNKIKDKLANLKNAFKKLEESIKRDYRKDDIVLDAAIQRFEFTYELSWKLMKAYLEYNGNLEAISPRKAIKESFKVGLIKDGEIWLEMLQDRNRTSHTYDKETAIEIFNNVKDKYIYSFKKFIKTIEKEIE</sequence>
<evidence type="ECO:0000256" key="1">
    <source>
        <dbReference type="SAM" id="Coils"/>
    </source>
</evidence>
<accession>A0A8A7KI27</accession>
<evidence type="ECO:0000313" key="3">
    <source>
        <dbReference type="EMBL" id="QTL97532.1"/>
    </source>
</evidence>
<dbReference type="CDD" id="cd05403">
    <property type="entry name" value="NT_KNTase_like"/>
    <property type="match status" value="1"/>
</dbReference>
<reference evidence="3" key="1">
    <citation type="submission" date="2019-12" db="EMBL/GenBank/DDBJ databases">
        <authorList>
            <person name="zhang j."/>
            <person name="sun C.M."/>
        </authorList>
    </citation>
    <scope>NUCLEOTIDE SEQUENCE</scope>
    <source>
        <strain evidence="3">NS-1</strain>
    </source>
</reference>
<dbReference type="Gene3D" id="1.20.120.330">
    <property type="entry name" value="Nucleotidyltransferases domain 2"/>
    <property type="match status" value="1"/>
</dbReference>
<dbReference type="NCBIfam" id="TIGR01987">
    <property type="entry name" value="HI0074"/>
    <property type="match status" value="1"/>
</dbReference>
<dbReference type="EMBL" id="CP046640">
    <property type="protein sequence ID" value="QTL97532.1"/>
    <property type="molecule type" value="Genomic_DNA"/>
</dbReference>
<dbReference type="RefSeq" id="WP_230869165.1">
    <property type="nucleotide sequence ID" value="NZ_CP046640.1"/>
</dbReference>
<evidence type="ECO:0000259" key="2">
    <source>
        <dbReference type="Pfam" id="PF18765"/>
    </source>
</evidence>
<organism evidence="3 4">
    <name type="scientific">Iocasia fonsfrigidae</name>
    <dbReference type="NCBI Taxonomy" id="2682810"/>
    <lineage>
        <taxon>Bacteria</taxon>
        <taxon>Bacillati</taxon>
        <taxon>Bacillota</taxon>
        <taxon>Clostridia</taxon>
        <taxon>Halanaerobiales</taxon>
        <taxon>Halanaerobiaceae</taxon>
        <taxon>Iocasia</taxon>
    </lineage>
</organism>
<dbReference type="Gene3D" id="3.30.460.10">
    <property type="entry name" value="Beta Polymerase, domain 2"/>
    <property type="match status" value="1"/>
</dbReference>
<dbReference type="InterPro" id="IPR010235">
    <property type="entry name" value="HepT"/>
</dbReference>
<feature type="coiled-coil region" evidence="1">
    <location>
        <begin position="112"/>
        <end position="139"/>
    </location>
</feature>
<name>A0A8A7KI27_9FIRM</name>
<dbReference type="InterPro" id="IPR041633">
    <property type="entry name" value="Polbeta"/>
</dbReference>
<feature type="domain" description="Polymerase beta nucleotidyltransferase" evidence="2">
    <location>
        <begin position="15"/>
        <end position="104"/>
    </location>
</feature>
<dbReference type="SUPFAM" id="SSF81593">
    <property type="entry name" value="Nucleotidyltransferase substrate binding subunit/domain"/>
    <property type="match status" value="1"/>
</dbReference>
<dbReference type="SUPFAM" id="SSF81301">
    <property type="entry name" value="Nucleotidyltransferase"/>
    <property type="match status" value="1"/>
</dbReference>
<dbReference type="Pfam" id="PF18765">
    <property type="entry name" value="Polbeta"/>
    <property type="match status" value="1"/>
</dbReference>
<keyword evidence="1" id="KW-0175">Coiled coil</keyword>
<protein>
    <submittedName>
        <fullName evidence="3">Nucleotidyltransferase</fullName>
    </submittedName>
</protein>
<dbReference type="InterPro" id="IPR043519">
    <property type="entry name" value="NT_sf"/>
</dbReference>
<evidence type="ECO:0000313" key="4">
    <source>
        <dbReference type="Proteomes" id="UP000665020"/>
    </source>
</evidence>
<dbReference type="Proteomes" id="UP000665020">
    <property type="component" value="Chromosome"/>
</dbReference>